<evidence type="ECO:0000256" key="9">
    <source>
        <dbReference type="ARBA" id="ARBA00022764"/>
    </source>
</evidence>
<feature type="binding site" evidence="14">
    <location>
        <position position="265"/>
    </location>
    <ligand>
        <name>[4Fe-4S] cluster</name>
        <dbReference type="ChEBI" id="CHEBI:49883"/>
        <label>2</label>
    </ligand>
</feature>
<dbReference type="InterPro" id="IPR006311">
    <property type="entry name" value="TAT_signal"/>
</dbReference>
<comment type="cofactor">
    <cofactor evidence="1">
        <name>[3Fe-4S] cluster</name>
        <dbReference type="ChEBI" id="CHEBI:21137"/>
    </cofactor>
</comment>
<dbReference type="Gene3D" id="3.40.50.700">
    <property type="entry name" value="NADH:ubiquinone oxidoreductase-like, 20kDa subunit"/>
    <property type="match status" value="1"/>
</dbReference>
<feature type="binding site" evidence="14">
    <location>
        <position position="296"/>
    </location>
    <ligand>
        <name>[3Fe-4S] cluster</name>
        <dbReference type="ChEBI" id="CHEBI:21137"/>
    </ligand>
</feature>
<feature type="domain" description="NADH:ubiquinone oxidoreductase-like 20kDa subunit" evidence="15">
    <location>
        <begin position="62"/>
        <end position="206"/>
    </location>
</feature>
<comment type="cofactor">
    <cofactor evidence="2">
        <name>[4Fe-4S] cluster</name>
        <dbReference type="ChEBI" id="CHEBI:49883"/>
    </cofactor>
</comment>
<dbReference type="Proteomes" id="UP001366166">
    <property type="component" value="Chromosome"/>
</dbReference>
<dbReference type="SUPFAM" id="SSF56770">
    <property type="entry name" value="HydA/Nqo6-like"/>
    <property type="match status" value="1"/>
</dbReference>
<evidence type="ECO:0000259" key="15">
    <source>
        <dbReference type="Pfam" id="PF01058"/>
    </source>
</evidence>
<evidence type="ECO:0000256" key="7">
    <source>
        <dbReference type="ARBA" id="ARBA00022723"/>
    </source>
</evidence>
<dbReference type="NCBIfam" id="TIGR00391">
    <property type="entry name" value="hydA"/>
    <property type="match status" value="1"/>
</dbReference>
<keyword evidence="10" id="KW-0560">Oxidoreductase</keyword>
<keyword evidence="7 14" id="KW-0479">Metal-binding</keyword>
<evidence type="ECO:0000259" key="16">
    <source>
        <dbReference type="Pfam" id="PF14720"/>
    </source>
</evidence>
<evidence type="ECO:0000256" key="6">
    <source>
        <dbReference type="ARBA" id="ARBA00022485"/>
    </source>
</evidence>
<dbReference type="InterPro" id="IPR027394">
    <property type="entry name" value="Cytochrome-c3_hydrogenase_C"/>
</dbReference>
<dbReference type="GO" id="GO:0008901">
    <property type="term" value="F:ferredoxin hydrogenase activity"/>
    <property type="evidence" value="ECO:0007669"/>
    <property type="project" value="InterPro"/>
</dbReference>
<feature type="binding site" evidence="14">
    <location>
        <position position="65"/>
    </location>
    <ligand>
        <name>[4Fe-4S] cluster</name>
        <dbReference type="ChEBI" id="CHEBI:49883"/>
        <label>1</label>
    </ligand>
</feature>
<dbReference type="GO" id="GO:0046872">
    <property type="term" value="F:metal ion binding"/>
    <property type="evidence" value="ECO:0007669"/>
    <property type="project" value="UniProtKB-KW"/>
</dbReference>
<feature type="domain" description="Cytochrome-c3 hydrogenase C-terminal" evidence="16">
    <location>
        <begin position="226"/>
        <end position="309"/>
    </location>
</feature>
<dbReference type="PRINTS" id="PR00614">
    <property type="entry name" value="NIHGNASESMLL"/>
</dbReference>
<dbReference type="Pfam" id="PF01058">
    <property type="entry name" value="Oxidored_q6"/>
    <property type="match status" value="1"/>
</dbReference>
<keyword evidence="12 14" id="KW-0411">Iron-sulfur</keyword>
<dbReference type="GO" id="GO:0009055">
    <property type="term" value="F:electron transfer activity"/>
    <property type="evidence" value="ECO:0007669"/>
    <property type="project" value="TreeGrafter"/>
</dbReference>
<dbReference type="EMBL" id="AP028679">
    <property type="protein sequence ID" value="BEQ15588.1"/>
    <property type="molecule type" value="Genomic_DNA"/>
</dbReference>
<keyword evidence="6 14" id="KW-0004">4Fe-4S</keyword>
<dbReference type="Gene3D" id="4.10.480.10">
    <property type="entry name" value="Cytochrome-c3 hydrogenase, C-terminal domain"/>
    <property type="match status" value="1"/>
</dbReference>
<keyword evidence="9" id="KW-0574">Periplasm</keyword>
<evidence type="ECO:0000256" key="13">
    <source>
        <dbReference type="ARBA" id="ARBA00023291"/>
    </source>
</evidence>
<feature type="binding site" evidence="14">
    <location>
        <position position="193"/>
    </location>
    <ligand>
        <name>[4Fe-4S] cluster</name>
        <dbReference type="ChEBI" id="CHEBI:49883"/>
        <label>1</label>
    </ligand>
</feature>
<name>A0AAU9EEM2_9BACT</name>
<dbReference type="NCBIfam" id="TIGR01409">
    <property type="entry name" value="TAT_signal_seq"/>
    <property type="match status" value="1"/>
</dbReference>
<evidence type="ECO:0000313" key="17">
    <source>
        <dbReference type="EMBL" id="BEQ15588.1"/>
    </source>
</evidence>
<feature type="binding site" evidence="14">
    <location>
        <position position="62"/>
    </location>
    <ligand>
        <name>[4Fe-4S] cluster</name>
        <dbReference type="ChEBI" id="CHEBI:49883"/>
        <label>1</label>
    </ligand>
</feature>
<dbReference type="GO" id="GO:0009061">
    <property type="term" value="P:anaerobic respiration"/>
    <property type="evidence" value="ECO:0007669"/>
    <property type="project" value="TreeGrafter"/>
</dbReference>
<comment type="subunit">
    <text evidence="5">Heterodimer of a large and a small subunit.</text>
</comment>
<dbReference type="GO" id="GO:0016020">
    <property type="term" value="C:membrane"/>
    <property type="evidence" value="ECO:0007669"/>
    <property type="project" value="TreeGrafter"/>
</dbReference>
<dbReference type="InterPro" id="IPR037024">
    <property type="entry name" value="NiFe_Hase_small_N_sf"/>
</dbReference>
<evidence type="ECO:0000256" key="8">
    <source>
        <dbReference type="ARBA" id="ARBA00022729"/>
    </source>
</evidence>
<evidence type="ECO:0000256" key="3">
    <source>
        <dbReference type="ARBA" id="ARBA00004418"/>
    </source>
</evidence>
<feature type="binding site" evidence="14">
    <location>
        <position position="160"/>
    </location>
    <ligand>
        <name>[4Fe-4S] cluster</name>
        <dbReference type="ChEBI" id="CHEBI:49883"/>
        <label>1</label>
    </ligand>
</feature>
<evidence type="ECO:0000256" key="1">
    <source>
        <dbReference type="ARBA" id="ARBA00001927"/>
    </source>
</evidence>
<comment type="similarity">
    <text evidence="4">Belongs to the [NiFe]/[NiFeSe] hydrogenase small subunit family.</text>
</comment>
<accession>A0AAU9EEM2</accession>
<dbReference type="InterPro" id="IPR037148">
    <property type="entry name" value="NiFe-Hase_small_C_sf"/>
</dbReference>
<evidence type="ECO:0000256" key="14">
    <source>
        <dbReference type="PIRSR" id="PIRSR000310-1"/>
    </source>
</evidence>
<gene>
    <name evidence="17" type="ORF">FAK_26540</name>
</gene>
<dbReference type="PROSITE" id="PS51318">
    <property type="entry name" value="TAT"/>
    <property type="match status" value="1"/>
</dbReference>
<protein>
    <submittedName>
        <fullName evidence="17">Ni/Fe hydrogenase</fullName>
    </submittedName>
</protein>
<feature type="binding site" evidence="14">
    <location>
        <position position="231"/>
    </location>
    <ligand>
        <name>[4Fe-4S] cluster</name>
        <dbReference type="ChEBI" id="CHEBI:49883"/>
        <label>2</label>
    </ligand>
</feature>
<keyword evidence="11 14" id="KW-0408">Iron</keyword>
<proteinExistence type="inferred from homology"/>
<evidence type="ECO:0000256" key="5">
    <source>
        <dbReference type="ARBA" id="ARBA00011771"/>
    </source>
</evidence>
<dbReference type="GO" id="GO:0051538">
    <property type="term" value="F:3 iron, 4 sulfur cluster binding"/>
    <property type="evidence" value="ECO:0007669"/>
    <property type="project" value="UniProtKB-KW"/>
</dbReference>
<dbReference type="InterPro" id="IPR006137">
    <property type="entry name" value="NADH_UbQ_OxRdtase-like_20kDa"/>
</dbReference>
<evidence type="ECO:0000256" key="12">
    <source>
        <dbReference type="ARBA" id="ARBA00023014"/>
    </source>
</evidence>
<evidence type="ECO:0000256" key="11">
    <source>
        <dbReference type="ARBA" id="ARBA00023004"/>
    </source>
</evidence>
<keyword evidence="8" id="KW-0732">Signal</keyword>
<dbReference type="KEGG" id="dmp:FAK_26540"/>
<feature type="binding site" evidence="14">
    <location>
        <position position="234"/>
    </location>
    <ligand>
        <name>[4Fe-4S] cluster</name>
        <dbReference type="ChEBI" id="CHEBI:49883"/>
        <label>2</label>
    </ligand>
</feature>
<evidence type="ECO:0000256" key="10">
    <source>
        <dbReference type="ARBA" id="ARBA00023002"/>
    </source>
</evidence>
<dbReference type="GO" id="GO:0042597">
    <property type="term" value="C:periplasmic space"/>
    <property type="evidence" value="ECO:0007669"/>
    <property type="project" value="UniProtKB-SubCell"/>
</dbReference>
<comment type="subcellular location">
    <subcellularLocation>
        <location evidence="3">Periplasm</location>
    </subcellularLocation>
</comment>
<dbReference type="PIRSF" id="PIRSF000310">
    <property type="entry name" value="NiFe_hyd_ssu"/>
    <property type="match status" value="1"/>
</dbReference>
<dbReference type="InterPro" id="IPR001821">
    <property type="entry name" value="NiFe_hydrogenase_ssu"/>
</dbReference>
<keyword evidence="13 14" id="KW-0003">3Fe-4S</keyword>
<evidence type="ECO:0000313" key="18">
    <source>
        <dbReference type="Proteomes" id="UP001366166"/>
    </source>
</evidence>
<dbReference type="RefSeq" id="WP_338600189.1">
    <property type="nucleotide sequence ID" value="NZ_AP028679.1"/>
</dbReference>
<dbReference type="GO" id="GO:0044569">
    <property type="term" value="C:[Ni-Fe] hydrogenase complex"/>
    <property type="evidence" value="ECO:0007669"/>
    <property type="project" value="TreeGrafter"/>
</dbReference>
<keyword evidence="18" id="KW-1185">Reference proteome</keyword>
<sequence>MELKAEVLSTIDAKGVNRRDFIKYATVVTSVLGLAPNMIPKVAEAMVTKQRPTVIWLHFAECTGCSESFIRSTRPWIDQILLDIINVAYHETIMAPSGHNAEKSLSDAMAKYDGKYILVCEGGVPTKNDGIYGRVGGRTMLEIAKETTKHALATICVGNCACFGGVQAAAPNPTKAMSVSEATGIKTVNVSGCPPNVINMVSTVVHFLLLGKLPALDDNGRPLFAYGQTIHENCPRRSHYENGEFVKTFGDDGAMKGYCLFEMGCKGPNTYNNCPLIKFNDGTNWPVGAGHPCIGCSEPNFWDEQSPFYVSI</sequence>
<dbReference type="GO" id="GO:0009375">
    <property type="term" value="C:ferredoxin hydrogenase complex"/>
    <property type="evidence" value="ECO:0007669"/>
    <property type="project" value="InterPro"/>
</dbReference>
<dbReference type="AlphaFoldDB" id="A0AAU9EEM2"/>
<feature type="binding site" evidence="14">
    <location>
        <position position="274"/>
    </location>
    <ligand>
        <name>[3Fe-4S] cluster</name>
        <dbReference type="ChEBI" id="CHEBI:21137"/>
    </ligand>
</feature>
<dbReference type="PANTHER" id="PTHR30013">
    <property type="entry name" value="NIFE / NIFESE HYDROGENASE SMALL SUBUNIT FAMILY MEMBER"/>
    <property type="match status" value="1"/>
</dbReference>
<reference evidence="18" key="1">
    <citation type="journal article" date="2023" name="Arch. Microbiol.">
        <title>Desulfoferula mesophilus gen. nov. sp. nov., a mesophilic sulfate-reducing bacterium isolated from a brackish lake sediment.</title>
        <authorList>
            <person name="Watanabe T."/>
            <person name="Yabe T."/>
            <person name="Tsuji J.M."/>
            <person name="Fukui M."/>
        </authorList>
    </citation>
    <scope>NUCLEOTIDE SEQUENCE [LARGE SCALE GENOMIC DNA]</scope>
    <source>
        <strain evidence="18">12FAK</strain>
    </source>
</reference>
<dbReference type="InterPro" id="IPR019546">
    <property type="entry name" value="TAT_signal_bac_arc"/>
</dbReference>
<organism evidence="17 18">
    <name type="scientific">Desulfoferula mesophila</name>
    <dbReference type="NCBI Taxonomy" id="3058419"/>
    <lineage>
        <taxon>Bacteria</taxon>
        <taxon>Pseudomonadati</taxon>
        <taxon>Thermodesulfobacteriota</taxon>
        <taxon>Desulfarculia</taxon>
        <taxon>Desulfarculales</taxon>
        <taxon>Desulfarculaceae</taxon>
        <taxon>Desulfoferula</taxon>
    </lineage>
</organism>
<dbReference type="Pfam" id="PF14720">
    <property type="entry name" value="NiFe_hyd_SSU_C"/>
    <property type="match status" value="1"/>
</dbReference>
<feature type="binding site" evidence="14">
    <location>
        <position position="259"/>
    </location>
    <ligand>
        <name>[4Fe-4S] cluster</name>
        <dbReference type="ChEBI" id="CHEBI:49883"/>
        <label>2</label>
    </ligand>
</feature>
<dbReference type="PANTHER" id="PTHR30013:SF7">
    <property type="entry name" value="HYDROGENASE-2 SMALL CHAIN"/>
    <property type="match status" value="1"/>
</dbReference>
<evidence type="ECO:0000256" key="4">
    <source>
        <dbReference type="ARBA" id="ARBA00006605"/>
    </source>
</evidence>
<evidence type="ECO:0000256" key="2">
    <source>
        <dbReference type="ARBA" id="ARBA00001966"/>
    </source>
</evidence>
<dbReference type="GO" id="GO:0051539">
    <property type="term" value="F:4 iron, 4 sulfur cluster binding"/>
    <property type="evidence" value="ECO:0007669"/>
    <property type="project" value="UniProtKB-KW"/>
</dbReference>
<feature type="binding site" evidence="14">
    <location>
        <position position="293"/>
    </location>
    <ligand>
        <name>[3Fe-4S] cluster</name>
        <dbReference type="ChEBI" id="CHEBI:21137"/>
    </ligand>
</feature>